<evidence type="ECO:0000313" key="6">
    <source>
        <dbReference type="Proteomes" id="UP000617531"/>
    </source>
</evidence>
<evidence type="ECO:0000256" key="1">
    <source>
        <dbReference type="ARBA" id="ARBA00010088"/>
    </source>
</evidence>
<keyword evidence="2" id="KW-0732">Signal</keyword>
<dbReference type="RefSeq" id="WP_191282786.1">
    <property type="nucleotide sequence ID" value="NZ_BNAI01000002.1"/>
</dbReference>
<comment type="caution">
    <text evidence="5">The sequence shown here is derived from an EMBL/GenBank/DDBJ whole genome shotgun (WGS) entry which is preliminary data.</text>
</comment>
<dbReference type="InterPro" id="IPR013595">
    <property type="entry name" value="Pept_S33_TAP-like_C"/>
</dbReference>
<dbReference type="Pfam" id="PF08386">
    <property type="entry name" value="Abhydrolase_4"/>
    <property type="match status" value="1"/>
</dbReference>
<dbReference type="SUPFAM" id="SSF53474">
    <property type="entry name" value="alpha/beta-Hydrolases"/>
    <property type="match status" value="1"/>
</dbReference>
<dbReference type="PROSITE" id="PS51257">
    <property type="entry name" value="PROKAR_LIPOPROTEIN"/>
    <property type="match status" value="1"/>
</dbReference>
<reference evidence="5" key="2">
    <citation type="submission" date="2020-09" db="EMBL/GenBank/DDBJ databases">
        <authorList>
            <person name="Sun Q."/>
            <person name="Zhou Y."/>
        </authorList>
    </citation>
    <scope>NUCLEOTIDE SEQUENCE</scope>
    <source>
        <strain evidence="5">CGMCC 1.16548</strain>
    </source>
</reference>
<protein>
    <submittedName>
        <fullName evidence="5">Alpha/beta hydrolase</fullName>
    </submittedName>
</protein>
<evidence type="ECO:0000256" key="3">
    <source>
        <dbReference type="ARBA" id="ARBA00022801"/>
    </source>
</evidence>
<sequence>MKTTRVSLAVLAGVAVVATLTGCLQWFVPPRVESTSQPTGEEVAADLEEYYHQVLRWNSCGGGMQCTTARAPMDWSNPGEAEIELALVRQPATGTKIGSLLVNPGGPGGSGYDFVLESADYATSATLQRSYDIVGFDPRGVGRSSAVSCYDDPAFLDEYNYGIIPGTVGSDQWIADLATANAEFAQSCLTHTGALLQFVDTVSAARDMDLLRAVLGDEKLNYLGFSYGTFLGATYADLYPEKTGRLVLDGAVDPSTTEFDVTKTQAVGFENAFKAYLADCVTREECPFTGSVDDAMARTGALLSELAVTPLPGVDGRMLGSSTMFIAIILPLYNQGNWPYLDDLFSEVFAGETTTAFFLADNYNGRNPDGTYADNSTEAFLSINCLDYVTEITPESMRAEAALLKEAAPVFGPVMSYGGTLCDAWPFPATRDRVAIAAEGSADILVVGTTNDPATPYVWAVALADQLENGHLVTYEGEGHTAYTTGDPCVQRTVDAYFIDGTVPASDPLC</sequence>
<evidence type="ECO:0000259" key="4">
    <source>
        <dbReference type="Pfam" id="PF08386"/>
    </source>
</evidence>
<dbReference type="Gene3D" id="3.40.50.1820">
    <property type="entry name" value="alpha/beta hydrolase"/>
    <property type="match status" value="1"/>
</dbReference>
<comment type="similarity">
    <text evidence="1">Belongs to the peptidase S33 family.</text>
</comment>
<dbReference type="InterPro" id="IPR051601">
    <property type="entry name" value="Serine_prot/Carboxylest_S33"/>
</dbReference>
<name>A0A8J3GQH2_9MICO</name>
<dbReference type="PANTHER" id="PTHR43248">
    <property type="entry name" value="2-SUCCINYL-6-HYDROXY-2,4-CYCLOHEXADIENE-1-CARBOXYLATE SYNTHASE"/>
    <property type="match status" value="1"/>
</dbReference>
<proteinExistence type="inferred from homology"/>
<feature type="domain" description="Peptidase S33 tripeptidyl aminopeptidase-like C-terminal" evidence="4">
    <location>
        <begin position="408"/>
        <end position="510"/>
    </location>
</feature>
<dbReference type="PANTHER" id="PTHR43248:SF29">
    <property type="entry name" value="TRIPEPTIDYL AMINOPEPTIDASE"/>
    <property type="match status" value="1"/>
</dbReference>
<dbReference type="EMBL" id="BNAI01000002">
    <property type="protein sequence ID" value="GHF14554.1"/>
    <property type="molecule type" value="Genomic_DNA"/>
</dbReference>
<dbReference type="AlphaFoldDB" id="A0A8J3GQH2"/>
<dbReference type="Proteomes" id="UP000617531">
    <property type="component" value="Unassembled WGS sequence"/>
</dbReference>
<dbReference type="GO" id="GO:0016787">
    <property type="term" value="F:hydrolase activity"/>
    <property type="evidence" value="ECO:0007669"/>
    <property type="project" value="UniProtKB-KW"/>
</dbReference>
<evidence type="ECO:0000313" key="5">
    <source>
        <dbReference type="EMBL" id="GHF14554.1"/>
    </source>
</evidence>
<organism evidence="5 6">
    <name type="scientific">Pseudolysinimonas yzui</name>
    <dbReference type="NCBI Taxonomy" id="2708254"/>
    <lineage>
        <taxon>Bacteria</taxon>
        <taxon>Bacillati</taxon>
        <taxon>Actinomycetota</taxon>
        <taxon>Actinomycetes</taxon>
        <taxon>Micrococcales</taxon>
        <taxon>Microbacteriaceae</taxon>
        <taxon>Pseudolysinimonas</taxon>
    </lineage>
</organism>
<evidence type="ECO:0000256" key="2">
    <source>
        <dbReference type="ARBA" id="ARBA00022729"/>
    </source>
</evidence>
<keyword evidence="6" id="KW-1185">Reference proteome</keyword>
<gene>
    <name evidence="5" type="ORF">GCM10011600_14370</name>
</gene>
<reference evidence="5" key="1">
    <citation type="journal article" date="2014" name="Int. J. Syst. Evol. Microbiol.">
        <title>Complete genome sequence of Corynebacterium casei LMG S-19264T (=DSM 44701T), isolated from a smear-ripened cheese.</title>
        <authorList>
            <consortium name="US DOE Joint Genome Institute (JGI-PGF)"/>
            <person name="Walter F."/>
            <person name="Albersmeier A."/>
            <person name="Kalinowski J."/>
            <person name="Ruckert C."/>
        </authorList>
    </citation>
    <scope>NUCLEOTIDE SEQUENCE</scope>
    <source>
        <strain evidence="5">CGMCC 1.16548</strain>
    </source>
</reference>
<accession>A0A8J3GQH2</accession>
<dbReference type="InterPro" id="IPR029058">
    <property type="entry name" value="AB_hydrolase_fold"/>
</dbReference>
<keyword evidence="3 5" id="KW-0378">Hydrolase</keyword>